<dbReference type="AlphaFoldDB" id="A0A0A9AN69"/>
<reference evidence="1" key="1">
    <citation type="submission" date="2014-09" db="EMBL/GenBank/DDBJ databases">
        <authorList>
            <person name="Magalhaes I.L.F."/>
            <person name="Oliveira U."/>
            <person name="Santos F.R."/>
            <person name="Vidigal T.H.D.A."/>
            <person name="Brescovit A.D."/>
            <person name="Santos A.J."/>
        </authorList>
    </citation>
    <scope>NUCLEOTIDE SEQUENCE</scope>
    <source>
        <tissue evidence="1">Shoot tissue taken approximately 20 cm above the soil surface</tissue>
    </source>
</reference>
<evidence type="ECO:0000313" key="1">
    <source>
        <dbReference type="EMBL" id="JAD50385.1"/>
    </source>
</evidence>
<name>A0A0A9AN69_ARUDO</name>
<sequence>MASMVRVRKYPFGLRPKVVNVCLTVLPNLCNLCKPKLRLP</sequence>
<dbReference type="EMBL" id="GBRH01247510">
    <property type="protein sequence ID" value="JAD50385.1"/>
    <property type="molecule type" value="Transcribed_RNA"/>
</dbReference>
<organism evidence="1">
    <name type="scientific">Arundo donax</name>
    <name type="common">Giant reed</name>
    <name type="synonym">Donax arundinaceus</name>
    <dbReference type="NCBI Taxonomy" id="35708"/>
    <lineage>
        <taxon>Eukaryota</taxon>
        <taxon>Viridiplantae</taxon>
        <taxon>Streptophyta</taxon>
        <taxon>Embryophyta</taxon>
        <taxon>Tracheophyta</taxon>
        <taxon>Spermatophyta</taxon>
        <taxon>Magnoliopsida</taxon>
        <taxon>Liliopsida</taxon>
        <taxon>Poales</taxon>
        <taxon>Poaceae</taxon>
        <taxon>PACMAD clade</taxon>
        <taxon>Arundinoideae</taxon>
        <taxon>Arundineae</taxon>
        <taxon>Arundo</taxon>
    </lineage>
</organism>
<accession>A0A0A9AN69</accession>
<proteinExistence type="predicted"/>
<reference evidence="1" key="2">
    <citation type="journal article" date="2015" name="Data Brief">
        <title>Shoot transcriptome of the giant reed, Arundo donax.</title>
        <authorList>
            <person name="Barrero R.A."/>
            <person name="Guerrero F.D."/>
            <person name="Moolhuijzen P."/>
            <person name="Goolsby J.A."/>
            <person name="Tidwell J."/>
            <person name="Bellgard S.E."/>
            <person name="Bellgard M.I."/>
        </authorList>
    </citation>
    <scope>NUCLEOTIDE SEQUENCE</scope>
    <source>
        <tissue evidence="1">Shoot tissue taken approximately 20 cm above the soil surface</tissue>
    </source>
</reference>
<protein>
    <submittedName>
        <fullName evidence="1">Uncharacterized protein</fullName>
    </submittedName>
</protein>